<reference evidence="2 3" key="1">
    <citation type="submission" date="2016-04" db="EMBL/GenBank/DDBJ databases">
        <title>Genetic Characterization of ShigActive phages.</title>
        <authorList>
            <person name="Das C.R."/>
            <person name="Woolston J."/>
            <person name="Li M."/>
            <person name="Sulakvelidze A."/>
            <person name="Soffer N."/>
        </authorList>
    </citation>
    <scope>NUCLEOTIDE SEQUENCE [LARGE SCALE GENOMIC DNA]</scope>
</reference>
<evidence type="ECO:0000313" key="3">
    <source>
        <dbReference type="Proteomes" id="UP000201391"/>
    </source>
</evidence>
<dbReference type="EMBL" id="KX130863">
    <property type="protein sequence ID" value="ANN87089.1"/>
    <property type="molecule type" value="Genomic_DNA"/>
</dbReference>
<keyword evidence="3" id="KW-1185">Reference proteome</keyword>
<name>A0A193H1F3_9CAUD</name>
<organism evidence="2 3">
    <name type="scientific">Shigella phage SHSML-45</name>
    <dbReference type="NCBI Taxonomy" id="1863010"/>
    <lineage>
        <taxon>Viruses</taxon>
        <taxon>Duplodnaviria</taxon>
        <taxon>Heunggongvirae</taxon>
        <taxon>Uroviricota</taxon>
        <taxon>Caudoviricetes</taxon>
        <taxon>Demerecviridae</taxon>
        <taxon>Markadamsvirinae</taxon>
        <taxon>Tequintavirus</taxon>
        <taxon>Tequintavirus SHSML45</taxon>
    </lineage>
</organism>
<dbReference type="Proteomes" id="UP000201391">
    <property type="component" value="Segment"/>
</dbReference>
<protein>
    <submittedName>
        <fullName evidence="2">Uncharacterized protein</fullName>
    </submittedName>
</protein>
<keyword evidence="1" id="KW-0812">Transmembrane</keyword>
<dbReference type="RefSeq" id="YP_009280210.1">
    <property type="nucleotide sequence ID" value="NC_031022.1"/>
</dbReference>
<evidence type="ECO:0000313" key="2">
    <source>
        <dbReference type="EMBL" id="ANN87089.1"/>
    </source>
</evidence>
<proteinExistence type="predicted"/>
<dbReference type="KEGG" id="vg:29062732"/>
<evidence type="ECO:0000256" key="1">
    <source>
        <dbReference type="SAM" id="Phobius"/>
    </source>
</evidence>
<sequence>MDLMEWVIIALLGIVIIGQCILDIHLARIETLLLEKRK</sequence>
<dbReference type="GeneID" id="29062732"/>
<keyword evidence="1" id="KW-1133">Transmembrane helix</keyword>
<accession>A0A193H1F3</accession>
<feature type="transmembrane region" description="Helical" evidence="1">
    <location>
        <begin position="6"/>
        <end position="27"/>
    </location>
</feature>
<keyword evidence="1" id="KW-0472">Membrane</keyword>